<reference evidence="2" key="2">
    <citation type="submission" date="2018-07" db="EMBL/GenBank/DDBJ databases">
        <authorList>
            <person name="Quirk P.G."/>
            <person name="Krulwich T.A."/>
        </authorList>
    </citation>
    <scope>NUCLEOTIDE SEQUENCE</scope>
</reference>
<reference evidence="1" key="1">
    <citation type="submission" date="2018-04" db="EMBL/GenBank/DDBJ databases">
        <authorList>
            <person name="Go L.Y."/>
            <person name="Mitchell J.A."/>
        </authorList>
    </citation>
    <scope>NUCLEOTIDE SEQUENCE</scope>
    <source>
        <tissue evidence="1">Whole organism</tissue>
    </source>
</reference>
<dbReference type="VEuPathDB" id="VectorBase:CSON010412"/>
<evidence type="ECO:0000313" key="2">
    <source>
        <dbReference type="EMBL" id="SSX24183.1"/>
    </source>
</evidence>
<dbReference type="EMBL" id="UFQS01000421">
    <property type="protein sequence ID" value="SSX03818.1"/>
    <property type="molecule type" value="Genomic_DNA"/>
</dbReference>
<dbReference type="EMBL" id="UFQT01000421">
    <property type="protein sequence ID" value="SSX24183.1"/>
    <property type="molecule type" value="Genomic_DNA"/>
</dbReference>
<accession>A0A336KIZ0</accession>
<proteinExistence type="predicted"/>
<gene>
    <name evidence="1" type="primary">CSON010412</name>
</gene>
<sequence>MKPFKKRKILIEPEDFAENSYLSTKTIENTKNIVFSYEIQSIDEIKNWIKSLIKDMTQGHIDRLDIWKKIMLHVFYVRKSFTPKLRSDPHLNTFLIENLISKYFTCLASQPLHCNSHEIEHFFQILILFFSDSIEQILNFILFCDISNEISIEILINLITRMQISDTDEIPSYTRLILVTQKIMFLQKNSRRRSNLIEFDKMMLKVLPERVPITCNFVKFKRILNEICPGSDLTRDLLASDFKIDRITEFKEIYQEYFEPSNVIIIEDDEKNDPDIIVRNLFVGSLNLFLCFYAMNQRCAT</sequence>
<dbReference type="AlphaFoldDB" id="A0A336KIZ0"/>
<evidence type="ECO:0000313" key="1">
    <source>
        <dbReference type="EMBL" id="SSX03818.1"/>
    </source>
</evidence>
<organism evidence="1">
    <name type="scientific">Culicoides sonorensis</name>
    <name type="common">Biting midge</name>
    <dbReference type="NCBI Taxonomy" id="179676"/>
    <lineage>
        <taxon>Eukaryota</taxon>
        <taxon>Metazoa</taxon>
        <taxon>Ecdysozoa</taxon>
        <taxon>Arthropoda</taxon>
        <taxon>Hexapoda</taxon>
        <taxon>Insecta</taxon>
        <taxon>Pterygota</taxon>
        <taxon>Neoptera</taxon>
        <taxon>Endopterygota</taxon>
        <taxon>Diptera</taxon>
        <taxon>Nematocera</taxon>
        <taxon>Chironomoidea</taxon>
        <taxon>Ceratopogonidae</taxon>
        <taxon>Ceratopogoninae</taxon>
        <taxon>Culicoides</taxon>
        <taxon>Monoculicoides</taxon>
    </lineage>
</organism>
<protein>
    <submittedName>
        <fullName evidence="1">CSON010412 protein</fullName>
    </submittedName>
</protein>
<name>A0A336KIZ0_CULSO</name>